<evidence type="ECO:0000313" key="1">
    <source>
        <dbReference type="EMBL" id="JAI03921.1"/>
    </source>
</evidence>
<dbReference type="EMBL" id="GBXM01004657">
    <property type="protein sequence ID" value="JAI03921.1"/>
    <property type="molecule type" value="Transcribed_RNA"/>
</dbReference>
<organism evidence="1">
    <name type="scientific">Anguilla anguilla</name>
    <name type="common">European freshwater eel</name>
    <name type="synonym">Muraena anguilla</name>
    <dbReference type="NCBI Taxonomy" id="7936"/>
    <lineage>
        <taxon>Eukaryota</taxon>
        <taxon>Metazoa</taxon>
        <taxon>Chordata</taxon>
        <taxon>Craniata</taxon>
        <taxon>Vertebrata</taxon>
        <taxon>Euteleostomi</taxon>
        <taxon>Actinopterygii</taxon>
        <taxon>Neopterygii</taxon>
        <taxon>Teleostei</taxon>
        <taxon>Anguilliformes</taxon>
        <taxon>Anguillidae</taxon>
        <taxon>Anguilla</taxon>
    </lineage>
</organism>
<accession>A0A0E9XPZ6</accession>
<protein>
    <submittedName>
        <fullName evidence="1">Uncharacterized protein</fullName>
    </submittedName>
</protein>
<proteinExistence type="predicted"/>
<reference evidence="1" key="1">
    <citation type="submission" date="2014-11" db="EMBL/GenBank/DDBJ databases">
        <authorList>
            <person name="Amaro Gonzalez C."/>
        </authorList>
    </citation>
    <scope>NUCLEOTIDE SEQUENCE</scope>
</reference>
<name>A0A0E9XPZ6_ANGAN</name>
<dbReference type="AlphaFoldDB" id="A0A0E9XPZ6"/>
<sequence length="66" mass="7193">MSRTFFSVPLSTRSGLVRIARVLFPSGSTSCAIFKASVVAMSTLHGTTTNIMVSVFPIKFRMSCFI</sequence>
<reference evidence="1" key="2">
    <citation type="journal article" date="2015" name="Fish Shellfish Immunol.">
        <title>Early steps in the European eel (Anguilla anguilla)-Vibrio vulnificus interaction in the gills: Role of the RtxA13 toxin.</title>
        <authorList>
            <person name="Callol A."/>
            <person name="Pajuelo D."/>
            <person name="Ebbesson L."/>
            <person name="Teles M."/>
            <person name="MacKenzie S."/>
            <person name="Amaro C."/>
        </authorList>
    </citation>
    <scope>NUCLEOTIDE SEQUENCE</scope>
</reference>